<evidence type="ECO:0000256" key="6">
    <source>
        <dbReference type="ARBA" id="ARBA00023136"/>
    </source>
</evidence>
<keyword evidence="7" id="KW-0675">Receptor</keyword>
<feature type="transmembrane region" description="Helical" evidence="9">
    <location>
        <begin position="103"/>
        <end position="125"/>
    </location>
</feature>
<feature type="transmembrane region" description="Helical" evidence="9">
    <location>
        <begin position="30"/>
        <end position="50"/>
    </location>
</feature>
<keyword evidence="3 9" id="KW-0812">Transmembrane</keyword>
<feature type="transmembrane region" description="Helical" evidence="9">
    <location>
        <begin position="62"/>
        <end position="83"/>
    </location>
</feature>
<sequence length="318" mass="36462">MCKQPQNTENYTEIQMEEPMFQLTNQLTSSIQFILMAPGILGNFGLLFIFCKHPDMRTAPNFYIINLAIADLLVILCLAPFSYETDDIIERLRMYAPINFTVFVGNICQIVSVYTLVALSVGRYSSIVNSVRGNFTTNIRYGKCKCVTAIILIWVLTLVFSLAKTIYMEFYVYIRNNMLLYFIVNILSDFMIGFALPLLIISVLYSRAAVMLYRSAQTMPGENMSEHIRSRKKAANAVIFLVINFIFCYILEYVLMVFIMTSMGSDNTSETSIQIQVGIFAVSICLRYLHSCINPLVLYCTCSKWKVRFNKYLCCMLH</sequence>
<dbReference type="InterPro" id="IPR017452">
    <property type="entry name" value="GPCR_Rhodpsn_7TM"/>
</dbReference>
<evidence type="ECO:0000256" key="4">
    <source>
        <dbReference type="ARBA" id="ARBA00022989"/>
    </source>
</evidence>
<dbReference type="GO" id="GO:0005886">
    <property type="term" value="C:plasma membrane"/>
    <property type="evidence" value="ECO:0007669"/>
    <property type="project" value="TreeGrafter"/>
</dbReference>
<dbReference type="PANTHER" id="PTHR45695">
    <property type="entry name" value="LEUCOKININ RECEPTOR-RELATED"/>
    <property type="match status" value="1"/>
</dbReference>
<evidence type="ECO:0000313" key="11">
    <source>
        <dbReference type="EMBL" id="CAD7454102.1"/>
    </source>
</evidence>
<keyword evidence="4 9" id="KW-1133">Transmembrane helix</keyword>
<dbReference type="PRINTS" id="PR00237">
    <property type="entry name" value="GPCRRHODOPSN"/>
</dbReference>
<comment type="similarity">
    <text evidence="2">Belongs to the G-protein coupled receptor 1 family.</text>
</comment>
<feature type="transmembrane region" description="Helical" evidence="9">
    <location>
        <begin position="146"/>
        <end position="167"/>
    </location>
</feature>
<dbReference type="PANTHER" id="PTHR45695:SF26">
    <property type="entry name" value="NEUROPEPTIDE CCHAMIDE-1 RECEPTOR"/>
    <property type="match status" value="1"/>
</dbReference>
<evidence type="ECO:0000256" key="1">
    <source>
        <dbReference type="ARBA" id="ARBA00004141"/>
    </source>
</evidence>
<dbReference type="PROSITE" id="PS50262">
    <property type="entry name" value="G_PROTEIN_RECEP_F1_2"/>
    <property type="match status" value="1"/>
</dbReference>
<reference evidence="11" key="1">
    <citation type="submission" date="2020-11" db="EMBL/GenBank/DDBJ databases">
        <authorList>
            <person name="Tran Van P."/>
        </authorList>
    </citation>
    <scope>NUCLEOTIDE SEQUENCE</scope>
</reference>
<evidence type="ECO:0000256" key="3">
    <source>
        <dbReference type="ARBA" id="ARBA00022692"/>
    </source>
</evidence>
<keyword evidence="5" id="KW-0297">G-protein coupled receptor</keyword>
<name>A0A7R9FIJ1_9NEOP</name>
<comment type="subcellular location">
    <subcellularLocation>
        <location evidence="1">Membrane</location>
        <topology evidence="1">Multi-pass membrane protein</topology>
    </subcellularLocation>
</comment>
<evidence type="ECO:0000256" key="5">
    <source>
        <dbReference type="ARBA" id="ARBA00023040"/>
    </source>
</evidence>
<gene>
    <name evidence="11" type="ORF">TTEB3V08_LOCUS2218</name>
</gene>
<accession>A0A7R9FIJ1</accession>
<dbReference type="EMBL" id="OE000509">
    <property type="protein sequence ID" value="CAD7454102.1"/>
    <property type="molecule type" value="Genomic_DNA"/>
</dbReference>
<keyword evidence="8" id="KW-0807">Transducer</keyword>
<proteinExistence type="inferred from homology"/>
<dbReference type="SUPFAM" id="SSF81321">
    <property type="entry name" value="Family A G protein-coupled receptor-like"/>
    <property type="match status" value="1"/>
</dbReference>
<evidence type="ECO:0000256" key="9">
    <source>
        <dbReference type="SAM" id="Phobius"/>
    </source>
</evidence>
<dbReference type="Pfam" id="PF00001">
    <property type="entry name" value="7tm_1"/>
    <property type="match status" value="1"/>
</dbReference>
<dbReference type="InterPro" id="IPR000276">
    <property type="entry name" value="GPCR_Rhodpsn"/>
</dbReference>
<dbReference type="GO" id="GO:0008188">
    <property type="term" value="F:neuropeptide receptor activity"/>
    <property type="evidence" value="ECO:0007669"/>
    <property type="project" value="TreeGrafter"/>
</dbReference>
<evidence type="ECO:0000256" key="7">
    <source>
        <dbReference type="ARBA" id="ARBA00023170"/>
    </source>
</evidence>
<dbReference type="Gene3D" id="1.20.1070.10">
    <property type="entry name" value="Rhodopsin 7-helix transmembrane proteins"/>
    <property type="match status" value="1"/>
</dbReference>
<dbReference type="AlphaFoldDB" id="A0A7R9FIJ1"/>
<evidence type="ECO:0000256" key="8">
    <source>
        <dbReference type="ARBA" id="ARBA00023224"/>
    </source>
</evidence>
<feature type="domain" description="G-protein coupled receptors family 1 profile" evidence="10">
    <location>
        <begin position="42"/>
        <end position="298"/>
    </location>
</feature>
<protein>
    <recommendedName>
        <fullName evidence="10">G-protein coupled receptors family 1 profile domain-containing protein</fullName>
    </recommendedName>
</protein>
<feature type="transmembrane region" description="Helical" evidence="9">
    <location>
        <begin position="234"/>
        <end position="259"/>
    </location>
</feature>
<feature type="transmembrane region" description="Helical" evidence="9">
    <location>
        <begin position="179"/>
        <end position="205"/>
    </location>
</feature>
<keyword evidence="6 9" id="KW-0472">Membrane</keyword>
<evidence type="ECO:0000256" key="2">
    <source>
        <dbReference type="ARBA" id="ARBA00010663"/>
    </source>
</evidence>
<evidence type="ECO:0000259" key="10">
    <source>
        <dbReference type="PROSITE" id="PS50262"/>
    </source>
</evidence>
<organism evidence="11">
    <name type="scientific">Timema tahoe</name>
    <dbReference type="NCBI Taxonomy" id="61484"/>
    <lineage>
        <taxon>Eukaryota</taxon>
        <taxon>Metazoa</taxon>
        <taxon>Ecdysozoa</taxon>
        <taxon>Arthropoda</taxon>
        <taxon>Hexapoda</taxon>
        <taxon>Insecta</taxon>
        <taxon>Pterygota</taxon>
        <taxon>Neoptera</taxon>
        <taxon>Polyneoptera</taxon>
        <taxon>Phasmatodea</taxon>
        <taxon>Timematodea</taxon>
        <taxon>Timematoidea</taxon>
        <taxon>Timematidae</taxon>
        <taxon>Timema</taxon>
    </lineage>
</organism>